<gene>
    <name evidence="1" type="ORF">HGG74_13355</name>
</gene>
<protein>
    <submittedName>
        <fullName evidence="1">Uncharacterized protein</fullName>
    </submittedName>
</protein>
<dbReference type="AlphaFoldDB" id="A0A7X6HE72"/>
<dbReference type="Proteomes" id="UP000544090">
    <property type="component" value="Unassembled WGS sequence"/>
</dbReference>
<evidence type="ECO:0000313" key="1">
    <source>
        <dbReference type="EMBL" id="NKX55504.1"/>
    </source>
</evidence>
<dbReference type="EMBL" id="JAAZSQ010000013">
    <property type="protein sequence ID" value="NKX55504.1"/>
    <property type="molecule type" value="Genomic_DNA"/>
</dbReference>
<organism evidence="1 2">
    <name type="scientific">Arthrobacter mobilis</name>
    <dbReference type="NCBI Taxonomy" id="2724944"/>
    <lineage>
        <taxon>Bacteria</taxon>
        <taxon>Bacillati</taxon>
        <taxon>Actinomycetota</taxon>
        <taxon>Actinomycetes</taxon>
        <taxon>Micrococcales</taxon>
        <taxon>Micrococcaceae</taxon>
        <taxon>Arthrobacter</taxon>
    </lineage>
</organism>
<dbReference type="RefSeq" id="WP_168487083.1">
    <property type="nucleotide sequence ID" value="NZ_JAAZSQ010000013.1"/>
</dbReference>
<proteinExistence type="predicted"/>
<evidence type="ECO:0000313" key="2">
    <source>
        <dbReference type="Proteomes" id="UP000544090"/>
    </source>
</evidence>
<sequence>MLMVTGAGVAGLASRGPEYLHDQGVSVNSGESDGVRVAAADLEFARFELDNVKYELRDRLLTALKTGVSREKPADEAGLTLQQLEAIVRLPG</sequence>
<reference evidence="1 2" key="1">
    <citation type="submission" date="2020-04" db="EMBL/GenBank/DDBJ databases">
        <title>Arthrobacter sp. nov.</title>
        <authorList>
            <person name="Liu S."/>
        </authorList>
    </citation>
    <scope>NUCLEOTIDE SEQUENCE [LARGE SCALE GENOMIC DNA]</scope>
    <source>
        <strain evidence="1 2">E918</strain>
    </source>
</reference>
<name>A0A7X6HE72_9MICC</name>
<comment type="caution">
    <text evidence="1">The sequence shown here is derived from an EMBL/GenBank/DDBJ whole genome shotgun (WGS) entry which is preliminary data.</text>
</comment>
<keyword evidence="2" id="KW-1185">Reference proteome</keyword>
<accession>A0A7X6HE72</accession>